<accession>A0AA37WNG6</accession>
<keyword evidence="1" id="KW-0732">Signal</keyword>
<evidence type="ECO:0000313" key="2">
    <source>
        <dbReference type="EMBL" id="GLS25042.1"/>
    </source>
</evidence>
<organism evidence="2 3">
    <name type="scientific">Marinibactrum halimedae</name>
    <dbReference type="NCBI Taxonomy" id="1444977"/>
    <lineage>
        <taxon>Bacteria</taxon>
        <taxon>Pseudomonadati</taxon>
        <taxon>Pseudomonadota</taxon>
        <taxon>Gammaproteobacteria</taxon>
        <taxon>Cellvibrionales</taxon>
        <taxon>Cellvibrionaceae</taxon>
        <taxon>Marinibactrum</taxon>
    </lineage>
</organism>
<dbReference type="AlphaFoldDB" id="A0AA37WNG6"/>
<proteinExistence type="predicted"/>
<feature type="signal peptide" evidence="1">
    <location>
        <begin position="1"/>
        <end position="19"/>
    </location>
</feature>
<gene>
    <name evidence="2" type="ORF">GCM10007877_07560</name>
</gene>
<evidence type="ECO:0000256" key="1">
    <source>
        <dbReference type="SAM" id="SignalP"/>
    </source>
</evidence>
<dbReference type="RefSeq" id="WP_232592691.1">
    <property type="nucleotide sequence ID" value="NZ_BSPD01000021.1"/>
</dbReference>
<name>A0AA37WNG6_9GAMM</name>
<keyword evidence="3" id="KW-1185">Reference proteome</keyword>
<protein>
    <submittedName>
        <fullName evidence="2">Uncharacterized protein</fullName>
    </submittedName>
</protein>
<reference evidence="2 3" key="1">
    <citation type="journal article" date="2014" name="Int. J. Syst. Evol. Microbiol.">
        <title>Complete genome sequence of Corynebacterium casei LMG S-19264T (=DSM 44701T), isolated from a smear-ripened cheese.</title>
        <authorList>
            <consortium name="US DOE Joint Genome Institute (JGI-PGF)"/>
            <person name="Walter F."/>
            <person name="Albersmeier A."/>
            <person name="Kalinowski J."/>
            <person name="Ruckert C."/>
        </authorList>
    </citation>
    <scope>NUCLEOTIDE SEQUENCE [LARGE SCALE GENOMIC DNA]</scope>
    <source>
        <strain evidence="2 3">NBRC 110095</strain>
    </source>
</reference>
<sequence>MKKILLLLTILGLSPLSHGLNFDSLVTLSDGNGQHLKLSFNNVGIKASRTDFENSTKFYLRKPLLENIPDTQLECFSLQLPDTKQYLLTQKDGYNPKVLMYMQNPSTAEEKRYSTFCYQDGILKGYQQGQLWNLYFLDDNYYTLRASSSQSAYSSHPAITLMSIDSYTIAPTHTPSDDKHATMLSITWAGEPIFKSFNLWEEVDHQPLKTGWHFDYTDAPYFTIKSSYNHHYLVKDQNSSSLSLVKNTELAAVGDRALWRVDIINAEGDYTITNKEPVIGESEIPTLYTLDIDSYSSNSIDFNGKVTKKRYKAPYTPYMLFGIHERYTHLTLKPEDIIQNNSIMRLHNQLAVNDLLILSAHEENGWSQRRFKISLEDQGYVDQYFFAHDVGVNPDAANWGDNQSLEELLNKLPDVKNQSVDKRKLILESVQQQLTDAYNDRVNSTNSDGISPSIIWLTETNGIPKKVHTIIDNNEKSLRVNFRVGSEISPITNFAFLLRKKYADGSEHFTLDDPSRHNPK</sequence>
<comment type="caution">
    <text evidence="2">The sequence shown here is derived from an EMBL/GenBank/DDBJ whole genome shotgun (WGS) entry which is preliminary data.</text>
</comment>
<dbReference type="Proteomes" id="UP001156870">
    <property type="component" value="Unassembled WGS sequence"/>
</dbReference>
<feature type="chain" id="PRO_5041365947" evidence="1">
    <location>
        <begin position="20"/>
        <end position="520"/>
    </location>
</feature>
<dbReference type="EMBL" id="BSPD01000021">
    <property type="protein sequence ID" value="GLS25042.1"/>
    <property type="molecule type" value="Genomic_DNA"/>
</dbReference>
<evidence type="ECO:0000313" key="3">
    <source>
        <dbReference type="Proteomes" id="UP001156870"/>
    </source>
</evidence>